<proteinExistence type="predicted"/>
<gene>
    <name evidence="3" type="ORF">CWC39_00300</name>
</gene>
<name>A0A364VEV4_9CORY</name>
<feature type="compositionally biased region" description="Basic and acidic residues" evidence="1">
    <location>
        <begin position="162"/>
        <end position="177"/>
    </location>
</feature>
<comment type="caution">
    <text evidence="3">The sequence shown here is derived from an EMBL/GenBank/DDBJ whole genome shotgun (WGS) entry which is preliminary data.</text>
</comment>
<keyword evidence="2" id="KW-0472">Membrane</keyword>
<feature type="compositionally biased region" description="Basic and acidic residues" evidence="1">
    <location>
        <begin position="217"/>
        <end position="226"/>
    </location>
</feature>
<feature type="region of interest" description="Disordered" evidence="1">
    <location>
        <begin position="272"/>
        <end position="299"/>
    </location>
</feature>
<keyword evidence="2" id="KW-1133">Transmembrane helix</keyword>
<feature type="transmembrane region" description="Helical" evidence="2">
    <location>
        <begin position="354"/>
        <end position="375"/>
    </location>
</feature>
<feature type="transmembrane region" description="Helical" evidence="2">
    <location>
        <begin position="381"/>
        <end position="400"/>
    </location>
</feature>
<evidence type="ECO:0000256" key="2">
    <source>
        <dbReference type="SAM" id="Phobius"/>
    </source>
</evidence>
<evidence type="ECO:0008006" key="5">
    <source>
        <dbReference type="Google" id="ProtNLM"/>
    </source>
</evidence>
<organism evidence="3 4">
    <name type="scientific">Corynebacterium heidelbergense</name>
    <dbReference type="NCBI Taxonomy" id="2055947"/>
    <lineage>
        <taxon>Bacteria</taxon>
        <taxon>Bacillati</taxon>
        <taxon>Actinomycetota</taxon>
        <taxon>Actinomycetes</taxon>
        <taxon>Mycobacteriales</taxon>
        <taxon>Corynebacteriaceae</taxon>
        <taxon>Corynebacterium</taxon>
    </lineage>
</organism>
<evidence type="ECO:0000313" key="3">
    <source>
        <dbReference type="EMBL" id="RAV35046.1"/>
    </source>
</evidence>
<feature type="compositionally biased region" description="Basic and acidic residues" evidence="1">
    <location>
        <begin position="194"/>
        <end position="207"/>
    </location>
</feature>
<dbReference type="EMBL" id="PHQP01000001">
    <property type="protein sequence ID" value="RAV35046.1"/>
    <property type="molecule type" value="Genomic_DNA"/>
</dbReference>
<keyword evidence="2" id="KW-0812">Transmembrane</keyword>
<feature type="compositionally biased region" description="Low complexity" evidence="1">
    <location>
        <begin position="113"/>
        <end position="123"/>
    </location>
</feature>
<accession>A0A364VEV4</accession>
<dbReference type="Proteomes" id="UP000251047">
    <property type="component" value="Unassembled WGS sequence"/>
</dbReference>
<sequence length="403" mass="42743">MSEKLTVAELLARNRREDADGAQPPRRRRHRSIEGGGISVAELTGSIPVVKTDEAGQAVAEKDQADEVAQQREPETPREAEPQHDSRDQQREPAAQSTAKREKPGERTAVMRPVSSAPSPSAAQTGQTPVVEGDDSGEASRGLFRARRREKAAQADGSSSAKAEKTWGDVAKLENTQRTDAAATDSAATEDAEDHGAARSADSHAETKGPGLAARRVSREAREEPRGMGSDVAYAERDTAATAVPAETAATAAPATNAGAETVGTELTGVQTADAEQDPNTEHGTTTDAEATDNGRPTSDIAELEENLDDDEIIEYEDNTISWPALIGQAILAIAAGVGVFFAFNLLWASMPTWVVLLLSLAVTLLLVGVVHVLLRHSHRVHLLLAFLVGLLLTLGPRFIQGI</sequence>
<feature type="transmembrane region" description="Helical" evidence="2">
    <location>
        <begin position="323"/>
        <end position="347"/>
    </location>
</feature>
<reference evidence="3 4" key="1">
    <citation type="journal article" date="2018" name="Syst. Appl. Microbiol.">
        <title>Corynebacterium heidelbergense sp. nov., isolated from the preen glands of Egyptian geese (Alopochen aegyptiacus).</title>
        <authorList>
            <person name="Braun M.S."/>
            <person name="Wang E."/>
            <person name="Zimmermann S."/>
            <person name="Wink M."/>
        </authorList>
    </citation>
    <scope>NUCLEOTIDE SEQUENCE [LARGE SCALE GENOMIC DNA]</scope>
    <source>
        <strain evidence="3 4">DSM 104638</strain>
    </source>
</reference>
<evidence type="ECO:0000313" key="4">
    <source>
        <dbReference type="Proteomes" id="UP000251047"/>
    </source>
</evidence>
<feature type="region of interest" description="Disordered" evidence="1">
    <location>
        <begin position="11"/>
        <end position="236"/>
    </location>
</feature>
<dbReference type="AlphaFoldDB" id="A0A364VEV4"/>
<protein>
    <recommendedName>
        <fullName evidence="5">Transmembrane protein</fullName>
    </recommendedName>
</protein>
<evidence type="ECO:0000256" key="1">
    <source>
        <dbReference type="SAM" id="MobiDB-lite"/>
    </source>
</evidence>
<feature type="compositionally biased region" description="Basic and acidic residues" evidence="1">
    <location>
        <begin position="60"/>
        <end position="91"/>
    </location>
</feature>
<dbReference type="RefSeq" id="WP_112768523.1">
    <property type="nucleotide sequence ID" value="NZ_CP063191.1"/>
</dbReference>
<dbReference type="OrthoDB" id="4428184at2"/>